<organism evidence="3 4">
    <name type="scientific">Streptomyces zhihengii</name>
    <dbReference type="NCBI Taxonomy" id="1818004"/>
    <lineage>
        <taxon>Bacteria</taxon>
        <taxon>Bacillati</taxon>
        <taxon>Actinomycetota</taxon>
        <taxon>Actinomycetes</taxon>
        <taxon>Kitasatosporales</taxon>
        <taxon>Streptomycetaceae</taxon>
        <taxon>Streptomyces</taxon>
    </lineage>
</organism>
<reference evidence="3 4" key="1">
    <citation type="journal article" date="2016" name="Arch. Microbiol.">
        <title>Streptomyces zhihengii sp. nov., isolated from rhizospheric soil of Psammosilene tunicoides.</title>
        <authorList>
            <person name="Huang M.J."/>
            <person name="Fei J.J."/>
            <person name="Salam N."/>
            <person name="Kim C.J."/>
            <person name="Hozzein W.N."/>
            <person name="Xiao M."/>
            <person name="Huang H.Q."/>
            <person name="Li W.J."/>
        </authorList>
    </citation>
    <scope>NUCLEOTIDE SEQUENCE [LARGE SCALE GENOMIC DNA]</scope>
    <source>
        <strain evidence="3 4">YIM T102</strain>
    </source>
</reference>
<accession>A0ABS2V4M6</accession>
<dbReference type="RefSeq" id="WP_205378925.1">
    <property type="nucleotide sequence ID" value="NZ_JAFEJA010000003.1"/>
</dbReference>
<dbReference type="EMBL" id="JAFEJA010000003">
    <property type="protein sequence ID" value="MBM9624787.1"/>
    <property type="molecule type" value="Genomic_DNA"/>
</dbReference>
<dbReference type="GO" id="GO:0008168">
    <property type="term" value="F:methyltransferase activity"/>
    <property type="evidence" value="ECO:0007669"/>
    <property type="project" value="UniProtKB-KW"/>
</dbReference>
<gene>
    <name evidence="3" type="ORF">JE024_40410</name>
</gene>
<evidence type="ECO:0000256" key="1">
    <source>
        <dbReference type="SAM" id="MobiDB-lite"/>
    </source>
</evidence>
<keyword evidence="3" id="KW-0808">Transferase</keyword>
<comment type="caution">
    <text evidence="3">The sequence shown here is derived from an EMBL/GenBank/DDBJ whole genome shotgun (WGS) entry which is preliminary data.</text>
</comment>
<proteinExistence type="predicted"/>
<name>A0ABS2V4M6_9ACTN</name>
<evidence type="ECO:0000259" key="2">
    <source>
        <dbReference type="Pfam" id="PF06054"/>
    </source>
</evidence>
<sequence length="365" mass="41711">MPFTAVHPDFGLLDATLPDLGCNLRWADFHRQAGSRPSIVCPECAWGVHAKLSPPRVRFFCHDPGRPDTCTLRHESMDHHMLKLEMAGAIRDAGWYAQLEVAADDRSWRADVMATSPDGTQRMAWEAQLSRITVDDIRSRTERYTAEGISVCWVSPNQTSPDWIGSVPSICVHPVERVRPMAVREGLVGFDPQKGRWVVREERLGQFVRWVLGGTVELVSLGRRAPLLWWTSRKSIRARDAWEAARAEQERAQFAAEEQRRKEAEAEARRRREEMEEERLRARDEAEKANPALRYQREEDEYREQQRAELAARLVRERKERSERWAQQEAAPSLRPSGSKNVSASAPRGGIAFPVNRSKASSRPS</sequence>
<dbReference type="GO" id="GO:0032259">
    <property type="term" value="P:methylation"/>
    <property type="evidence" value="ECO:0007669"/>
    <property type="project" value="UniProtKB-KW"/>
</dbReference>
<dbReference type="InterPro" id="IPR010330">
    <property type="entry name" value="CoiA_nuc"/>
</dbReference>
<keyword evidence="3" id="KW-0489">Methyltransferase</keyword>
<dbReference type="Pfam" id="PF06054">
    <property type="entry name" value="CoiA_nuc"/>
    <property type="match status" value="1"/>
</dbReference>
<feature type="compositionally biased region" description="Basic and acidic residues" evidence="1">
    <location>
        <begin position="254"/>
        <end position="288"/>
    </location>
</feature>
<feature type="region of interest" description="Disordered" evidence="1">
    <location>
        <begin position="321"/>
        <end position="365"/>
    </location>
</feature>
<feature type="region of interest" description="Disordered" evidence="1">
    <location>
        <begin position="254"/>
        <end position="302"/>
    </location>
</feature>
<feature type="domain" description="Competence protein CoiA nuclease-like" evidence="2">
    <location>
        <begin position="75"/>
        <end position="156"/>
    </location>
</feature>
<geneLocation type="plasmid" evidence="3">
    <name>unnamed1</name>
</geneLocation>
<evidence type="ECO:0000313" key="3">
    <source>
        <dbReference type="EMBL" id="MBM9624787.1"/>
    </source>
</evidence>
<dbReference type="Proteomes" id="UP000664109">
    <property type="component" value="Unassembled WGS sequence"/>
</dbReference>
<evidence type="ECO:0000313" key="4">
    <source>
        <dbReference type="Proteomes" id="UP000664109"/>
    </source>
</evidence>
<protein>
    <submittedName>
        <fullName evidence="3">RNA methyltransferase</fullName>
    </submittedName>
</protein>
<keyword evidence="4" id="KW-1185">Reference proteome</keyword>
<keyword evidence="3" id="KW-0614">Plasmid</keyword>